<dbReference type="Proteomes" id="UP001589793">
    <property type="component" value="Unassembled WGS sequence"/>
</dbReference>
<accession>A0ABV6R999</accession>
<gene>
    <name evidence="2" type="ORF">ACFFF6_00755</name>
</gene>
<evidence type="ECO:0008006" key="4">
    <source>
        <dbReference type="Google" id="ProtNLM"/>
    </source>
</evidence>
<keyword evidence="1" id="KW-0472">Membrane</keyword>
<feature type="transmembrane region" description="Helical" evidence="1">
    <location>
        <begin position="7"/>
        <end position="23"/>
    </location>
</feature>
<dbReference type="EMBL" id="JBHLSV010000001">
    <property type="protein sequence ID" value="MFC0672478.1"/>
    <property type="molecule type" value="Genomic_DNA"/>
</dbReference>
<evidence type="ECO:0000313" key="2">
    <source>
        <dbReference type="EMBL" id="MFC0672478.1"/>
    </source>
</evidence>
<proteinExistence type="predicted"/>
<reference evidence="2 3" key="1">
    <citation type="submission" date="2024-09" db="EMBL/GenBank/DDBJ databases">
        <authorList>
            <person name="Sun Q."/>
            <person name="Mori K."/>
        </authorList>
    </citation>
    <scope>NUCLEOTIDE SEQUENCE [LARGE SCALE GENOMIC DNA]</scope>
    <source>
        <strain evidence="2 3">CICC 10874</strain>
    </source>
</reference>
<name>A0ABV6R999_9MICO</name>
<feature type="transmembrane region" description="Helical" evidence="1">
    <location>
        <begin position="29"/>
        <end position="48"/>
    </location>
</feature>
<evidence type="ECO:0000256" key="1">
    <source>
        <dbReference type="SAM" id="Phobius"/>
    </source>
</evidence>
<organism evidence="2 3">
    <name type="scientific">Brachybacterium hainanense</name>
    <dbReference type="NCBI Taxonomy" id="1541174"/>
    <lineage>
        <taxon>Bacteria</taxon>
        <taxon>Bacillati</taxon>
        <taxon>Actinomycetota</taxon>
        <taxon>Actinomycetes</taxon>
        <taxon>Micrococcales</taxon>
        <taxon>Dermabacteraceae</taxon>
        <taxon>Brachybacterium</taxon>
    </lineage>
</organism>
<keyword evidence="1" id="KW-0812">Transmembrane</keyword>
<keyword evidence="1" id="KW-1133">Transmembrane helix</keyword>
<protein>
    <recommendedName>
        <fullName evidence="4">DUF58 domain-containing protein</fullName>
    </recommendedName>
</protein>
<feature type="transmembrane region" description="Helical" evidence="1">
    <location>
        <begin position="195"/>
        <end position="213"/>
    </location>
</feature>
<comment type="caution">
    <text evidence="2">The sequence shown here is derived from an EMBL/GenBank/DDBJ whole genome shotgun (WGS) entry which is preliminary data.</text>
</comment>
<sequence>MLRLLRMIGLGLLLAGAVIWLITGTDAAWWTLPLGLTLAIFTSVLLGVSRTTSRLASVPPQLVQEALSAGRTGAARIDGLRRTGTMINDQPVCDLELTVQPRLGPAYRTRRRDIIPLTEIPQVQPGLVRPVVIPAEGEPDVQFVDGQVPIDSLPVVPAASSALPLRVPAPGPLRVDGTRQRPIVSIDPRTRPLRVLVFTLVMLLTAGLALLPYRESVEQTLAVLPEGTVRMDARSPEGISRGLAQIQREVGHEGLLEVTVSPDFLSADVPVRAGELATDAWTSRHGILESEGPATVQPDSPGEQFSASEIAWEALWPAAEQAAAEQGLEGPGDTIFTIRRATGHDMDSEDFGLPVGPVEIIFSVGDEYTSTTYTMRGDGSGLSAI</sequence>
<evidence type="ECO:0000313" key="3">
    <source>
        <dbReference type="Proteomes" id="UP001589793"/>
    </source>
</evidence>
<dbReference type="RefSeq" id="WP_376977291.1">
    <property type="nucleotide sequence ID" value="NZ_JBHLSV010000001.1"/>
</dbReference>
<keyword evidence="3" id="KW-1185">Reference proteome</keyword>